<evidence type="ECO:0000256" key="11">
    <source>
        <dbReference type="ARBA" id="ARBA00023201"/>
    </source>
</evidence>
<feature type="region of interest" description="Disordered" evidence="14">
    <location>
        <begin position="725"/>
        <end position="813"/>
    </location>
</feature>
<sequence>MNSPRVTFDNDIESCSSTASIHDDDDVKEEDEDVKERGSPTKQGKRNRWELVMTNRLSLHLSHSAQELKKRASHMIVEVPVAHLKKFKQTEGLSSLEKETQYFVGITSMHGVLRIYKSKGWSAWLWGTLYALCGCLLLWQTINLILLFTAKPTVSFLITEQGMIFPKITICNFNPIRKSFILKINETGDFSDALLSYLMQSNSDVLAIYGNANETKLISDDADLKAYMERHPNFNINEFFYNAGFSCGDVLKLCFFAGRSFDCCSFSTPVLTSLGRCHVLNLRDSPYDWMRKQTEEGVDSGLQLILDTHLEEQFDGIGSDPDPVFSNQFENGFRYYVSEPDVSTYKTAQGISVSPGFCIYSALSPKSYTLLDQHSWGNCTHGWPAGYTGGVTQMKYSASDCLSKCKARFYFQHCGCSPFVYNIDTEYPSCTPLETYECTKEYIVVNKDETSEEFHWPKCEECVVECERWEFNAANSYGNGFSNGALRWLNHYNPEWTTPHIRANFLTINIFFRDMSYTEYKQVQAMSMTELLSDMGGNMGLFWGMSVLTLSESLIYIWKISWIAVSKRRREYMVEKKKRHDKEERETEETINSFKQLSAAQLAQIAAAQAQFEADGTSPTPPAKQSVAGRFRKWTVSHFGSLRRKTGRVTPVSRRSSASERGPKASISSLPANMPRDARDRFMDRYLENMLNGRGRAERMNSSSEDSPSGSVIELKIDLHDLQRRMEEQSTSPTEVPMRIVSRKATRKFTEPPRKRSTSDAAAMRKRSLDESRSRVASHPLPDNSSSFYLDSPRTAPTIRPATIEEIADELED</sequence>
<evidence type="ECO:0000256" key="5">
    <source>
        <dbReference type="ARBA" id="ARBA00022692"/>
    </source>
</evidence>
<keyword evidence="11 13" id="KW-0739">Sodium transport</keyword>
<feature type="compositionally biased region" description="Acidic residues" evidence="14">
    <location>
        <begin position="23"/>
        <end position="33"/>
    </location>
</feature>
<feature type="region of interest" description="Disordered" evidence="14">
    <location>
        <begin position="645"/>
        <end position="677"/>
    </location>
</feature>
<dbReference type="PRINTS" id="PR01078">
    <property type="entry name" value="AMINACHANNEL"/>
</dbReference>
<evidence type="ECO:0000256" key="9">
    <source>
        <dbReference type="ARBA" id="ARBA00023136"/>
    </source>
</evidence>
<dbReference type="Pfam" id="PF00858">
    <property type="entry name" value="ASC"/>
    <property type="match status" value="1"/>
</dbReference>
<keyword evidence="17" id="KW-1185">Reference proteome</keyword>
<comment type="subcellular location">
    <subcellularLocation>
        <location evidence="1">Membrane</location>
        <topology evidence="1">Multi-pass membrane protein</topology>
    </subcellularLocation>
</comment>
<evidence type="ECO:0000256" key="7">
    <source>
        <dbReference type="ARBA" id="ARBA00023053"/>
    </source>
</evidence>
<feature type="transmembrane region" description="Helical" evidence="15">
    <location>
        <begin position="123"/>
        <end position="148"/>
    </location>
</feature>
<evidence type="ECO:0000256" key="3">
    <source>
        <dbReference type="ARBA" id="ARBA00022448"/>
    </source>
</evidence>
<evidence type="ECO:0000256" key="13">
    <source>
        <dbReference type="RuleBase" id="RU000679"/>
    </source>
</evidence>
<dbReference type="Gene3D" id="1.10.287.770">
    <property type="entry name" value="YojJ-like"/>
    <property type="match status" value="1"/>
</dbReference>
<evidence type="ECO:0000256" key="10">
    <source>
        <dbReference type="ARBA" id="ARBA00023180"/>
    </source>
</evidence>
<keyword evidence="7" id="KW-0915">Sodium</keyword>
<keyword evidence="9 15" id="KW-0472">Membrane</keyword>
<evidence type="ECO:0000256" key="1">
    <source>
        <dbReference type="ARBA" id="ARBA00004141"/>
    </source>
</evidence>
<comment type="caution">
    <text evidence="16">The sequence shown here is derived from an EMBL/GenBank/DDBJ whole genome shotgun (WGS) entry which is preliminary data.</text>
</comment>
<protein>
    <recommendedName>
        <fullName evidence="18">Ion channel</fullName>
    </recommendedName>
</protein>
<evidence type="ECO:0000256" key="12">
    <source>
        <dbReference type="ARBA" id="ARBA00023303"/>
    </source>
</evidence>
<evidence type="ECO:0000256" key="4">
    <source>
        <dbReference type="ARBA" id="ARBA00022461"/>
    </source>
</evidence>
<dbReference type="GO" id="GO:0005886">
    <property type="term" value="C:plasma membrane"/>
    <property type="evidence" value="ECO:0007669"/>
    <property type="project" value="TreeGrafter"/>
</dbReference>
<evidence type="ECO:0008006" key="18">
    <source>
        <dbReference type="Google" id="ProtNLM"/>
    </source>
</evidence>
<evidence type="ECO:0000256" key="15">
    <source>
        <dbReference type="SAM" id="Phobius"/>
    </source>
</evidence>
<dbReference type="AlphaFoldDB" id="A0AAV5U7E1"/>
<evidence type="ECO:0000313" key="16">
    <source>
        <dbReference type="EMBL" id="GMT02677.1"/>
    </source>
</evidence>
<feature type="region of interest" description="Disordered" evidence="14">
    <location>
        <begin position="1"/>
        <end position="45"/>
    </location>
</feature>
<evidence type="ECO:0000256" key="8">
    <source>
        <dbReference type="ARBA" id="ARBA00023065"/>
    </source>
</evidence>
<dbReference type="GO" id="GO:0015280">
    <property type="term" value="F:ligand-gated sodium channel activity"/>
    <property type="evidence" value="ECO:0007669"/>
    <property type="project" value="TreeGrafter"/>
</dbReference>
<dbReference type="InterPro" id="IPR001873">
    <property type="entry name" value="ENaC"/>
</dbReference>
<evidence type="ECO:0000313" key="17">
    <source>
        <dbReference type="Proteomes" id="UP001432027"/>
    </source>
</evidence>
<dbReference type="PANTHER" id="PTHR11690">
    <property type="entry name" value="AMILORIDE-SENSITIVE SODIUM CHANNEL-RELATED"/>
    <property type="match status" value="1"/>
</dbReference>
<dbReference type="Gene3D" id="2.60.470.10">
    <property type="entry name" value="Acid-sensing ion channels like domains"/>
    <property type="match status" value="1"/>
</dbReference>
<feature type="region of interest" description="Disordered" evidence="14">
    <location>
        <begin position="693"/>
        <end position="712"/>
    </location>
</feature>
<feature type="compositionally biased region" description="Polar residues" evidence="14">
    <location>
        <begin position="700"/>
        <end position="710"/>
    </location>
</feature>
<keyword evidence="8 13" id="KW-0406">Ion transport</keyword>
<feature type="compositionally biased region" description="Basic and acidic residues" evidence="14">
    <location>
        <begin position="748"/>
        <end position="758"/>
    </location>
</feature>
<keyword evidence="3 13" id="KW-0813">Transport</keyword>
<evidence type="ECO:0000256" key="2">
    <source>
        <dbReference type="ARBA" id="ARBA00007193"/>
    </source>
</evidence>
<feature type="non-terminal residue" evidence="16">
    <location>
        <position position="813"/>
    </location>
</feature>
<evidence type="ECO:0000256" key="14">
    <source>
        <dbReference type="SAM" id="MobiDB-lite"/>
    </source>
</evidence>
<keyword evidence="4 13" id="KW-0894">Sodium channel</keyword>
<keyword evidence="6 15" id="KW-1133">Transmembrane helix</keyword>
<name>A0AAV5U7E1_9BILA</name>
<proteinExistence type="inferred from homology"/>
<gene>
    <name evidence="16" type="ORF">PENTCL1PPCAC_24851</name>
</gene>
<evidence type="ECO:0000256" key="6">
    <source>
        <dbReference type="ARBA" id="ARBA00022989"/>
    </source>
</evidence>
<keyword evidence="10" id="KW-0325">Glycoprotein</keyword>
<dbReference type="EMBL" id="BTSX01000005">
    <property type="protein sequence ID" value="GMT02677.1"/>
    <property type="molecule type" value="Genomic_DNA"/>
</dbReference>
<organism evidence="16 17">
    <name type="scientific">Pristionchus entomophagus</name>
    <dbReference type="NCBI Taxonomy" id="358040"/>
    <lineage>
        <taxon>Eukaryota</taxon>
        <taxon>Metazoa</taxon>
        <taxon>Ecdysozoa</taxon>
        <taxon>Nematoda</taxon>
        <taxon>Chromadorea</taxon>
        <taxon>Rhabditida</taxon>
        <taxon>Rhabditina</taxon>
        <taxon>Diplogasteromorpha</taxon>
        <taxon>Diplogasteroidea</taxon>
        <taxon>Neodiplogasteridae</taxon>
        <taxon>Pristionchus</taxon>
    </lineage>
</organism>
<accession>A0AAV5U7E1</accession>
<keyword evidence="12 13" id="KW-0407">Ion channel</keyword>
<keyword evidence="5 13" id="KW-0812">Transmembrane</keyword>
<dbReference type="Proteomes" id="UP001432027">
    <property type="component" value="Unassembled WGS sequence"/>
</dbReference>
<dbReference type="PANTHER" id="PTHR11690:SF222">
    <property type="entry name" value="AMILORIDE-SENSITIVE SODIUM CHANNEL SUBUNIT GAMMA"/>
    <property type="match status" value="1"/>
</dbReference>
<comment type="similarity">
    <text evidence="2 13">Belongs to the amiloride-sensitive sodium channel (TC 1.A.6) family.</text>
</comment>
<reference evidence="16" key="1">
    <citation type="submission" date="2023-10" db="EMBL/GenBank/DDBJ databases">
        <title>Genome assembly of Pristionchus species.</title>
        <authorList>
            <person name="Yoshida K."/>
            <person name="Sommer R.J."/>
        </authorList>
    </citation>
    <scope>NUCLEOTIDE SEQUENCE</scope>
    <source>
        <strain evidence="16">RS0144</strain>
    </source>
</reference>